<organism evidence="1 2">
    <name type="scientific">Keguizhuia sedimenti</name>
    <dbReference type="NCBI Taxonomy" id="3064264"/>
    <lineage>
        <taxon>Bacteria</taxon>
        <taxon>Pseudomonadati</taxon>
        <taxon>Pseudomonadota</taxon>
        <taxon>Betaproteobacteria</taxon>
        <taxon>Burkholderiales</taxon>
        <taxon>Oxalobacteraceae</taxon>
        <taxon>Keguizhuia</taxon>
    </lineage>
</organism>
<reference evidence="1 2" key="1">
    <citation type="submission" date="2023-08" db="EMBL/GenBank/DDBJ databases">
        <title>Oxalobacteraceae gen .nov., isolated from river sludge outside the plant.</title>
        <authorList>
            <person name="Zhao S.Y."/>
        </authorList>
    </citation>
    <scope>NUCLEOTIDE SEQUENCE [LARGE SCALE GENOMIC DNA]</scope>
    <source>
        <strain evidence="1 2">R-40</strain>
    </source>
</reference>
<accession>A0ABU1BN17</accession>
<keyword evidence="2" id="KW-1185">Reference proteome</keyword>
<name>A0ABU1BN17_9BURK</name>
<evidence type="ECO:0000313" key="2">
    <source>
        <dbReference type="Proteomes" id="UP001225596"/>
    </source>
</evidence>
<dbReference type="EMBL" id="JAUYVH010000003">
    <property type="protein sequence ID" value="MDQ9170403.1"/>
    <property type="molecule type" value="Genomic_DNA"/>
</dbReference>
<dbReference type="RefSeq" id="WP_338436324.1">
    <property type="nucleotide sequence ID" value="NZ_JAUYVH010000003.1"/>
</dbReference>
<protein>
    <submittedName>
        <fullName evidence="1">Uncharacterized protein</fullName>
    </submittedName>
</protein>
<dbReference type="Proteomes" id="UP001225596">
    <property type="component" value="Unassembled WGS sequence"/>
</dbReference>
<comment type="caution">
    <text evidence="1">The sequence shown here is derived from an EMBL/GenBank/DDBJ whole genome shotgun (WGS) entry which is preliminary data.</text>
</comment>
<gene>
    <name evidence="1" type="ORF">Q8A64_08255</name>
</gene>
<sequence>MKQIKWIFYSRILAMRYKLEVPVAGDLLPHGALQRAASCAGFVQVADLKVFILSSSSTCFLWAGRELHL</sequence>
<proteinExistence type="predicted"/>
<evidence type="ECO:0000313" key="1">
    <source>
        <dbReference type="EMBL" id="MDQ9170403.1"/>
    </source>
</evidence>